<dbReference type="Proteomes" id="UP000623269">
    <property type="component" value="Unassembled WGS sequence"/>
</dbReference>
<reference evidence="1" key="1">
    <citation type="submission" date="2020-12" db="EMBL/GenBank/DDBJ databases">
        <title>M. sibirica DSM 26468T genome.</title>
        <authorList>
            <person name="Thieme N."/>
            <person name="Rettenmaier R."/>
            <person name="Zverlov V."/>
            <person name="Liebl W."/>
        </authorList>
    </citation>
    <scope>NUCLEOTIDE SEQUENCE</scope>
    <source>
        <strain evidence="1">DSM 26468</strain>
    </source>
</reference>
<comment type="caution">
    <text evidence="1">The sequence shown here is derived from an EMBL/GenBank/DDBJ whole genome shotgun (WGS) entry which is preliminary data.</text>
</comment>
<accession>A0A8J7H2H4</accession>
<keyword evidence="2" id="KW-1185">Reference proteome</keyword>
<evidence type="ECO:0000313" key="2">
    <source>
        <dbReference type="Proteomes" id="UP000623269"/>
    </source>
</evidence>
<evidence type="ECO:0000313" key="1">
    <source>
        <dbReference type="EMBL" id="MBH1940710.1"/>
    </source>
</evidence>
<gene>
    <name evidence="1" type="ORF">I5677_07405</name>
</gene>
<dbReference type="RefSeq" id="WP_197660937.1">
    <property type="nucleotide sequence ID" value="NZ_JAEAGR010000006.1"/>
</dbReference>
<protein>
    <submittedName>
        <fullName evidence="1">Uncharacterized protein</fullName>
    </submittedName>
</protein>
<proteinExistence type="predicted"/>
<sequence length="207" mass="24181">MRKKPMLLHKVLHGRNNIVREVIGLVGTHHGAGVTHTGLMLAFYLGEELGKKTAFLECNNHQDLSLLQHSYEWSEEEADHYSYQNVTLFKSVISKQIPDIFSDEYECCVLDFGTGYSANREEFLRCDRKVVVGDRADWNKQKLIRFIETVKAVPGYDTWNYLIPFASHTEVKELRKRLFMKNLMSVPFHRNPIELSKDINVWMRKSF</sequence>
<dbReference type="EMBL" id="JAEAGR010000006">
    <property type="protein sequence ID" value="MBH1940710.1"/>
    <property type="molecule type" value="Genomic_DNA"/>
</dbReference>
<dbReference type="AlphaFoldDB" id="A0A8J7H2H4"/>
<organism evidence="1 2">
    <name type="scientific">Mobilitalea sibirica</name>
    <dbReference type="NCBI Taxonomy" id="1462919"/>
    <lineage>
        <taxon>Bacteria</taxon>
        <taxon>Bacillati</taxon>
        <taxon>Bacillota</taxon>
        <taxon>Clostridia</taxon>
        <taxon>Lachnospirales</taxon>
        <taxon>Lachnospiraceae</taxon>
        <taxon>Mobilitalea</taxon>
    </lineage>
</organism>
<name>A0A8J7H2H4_9FIRM</name>